<evidence type="ECO:0000256" key="8">
    <source>
        <dbReference type="ARBA" id="ARBA00023136"/>
    </source>
</evidence>
<keyword evidence="6 9" id="KW-1133">Transmembrane helix</keyword>
<dbReference type="InterPro" id="IPR005807">
    <property type="entry name" value="SecE_bac"/>
</dbReference>
<comment type="similarity">
    <text evidence="9">Belongs to the SecE/SEC61-gamma family.</text>
</comment>
<comment type="subcellular location">
    <subcellularLocation>
        <location evidence="9">Cell membrane</location>
        <topology evidence="9">Single-pass membrane protein</topology>
    </subcellularLocation>
    <subcellularLocation>
        <location evidence="1">Membrane</location>
    </subcellularLocation>
</comment>
<evidence type="ECO:0000313" key="11">
    <source>
        <dbReference type="Proteomes" id="UP000233654"/>
    </source>
</evidence>
<comment type="caution">
    <text evidence="10">The sequence shown here is derived from an EMBL/GenBank/DDBJ whole genome shotgun (WGS) entry which is preliminary data.</text>
</comment>
<dbReference type="NCBIfam" id="TIGR00964">
    <property type="entry name" value="secE_bact"/>
    <property type="match status" value="1"/>
</dbReference>
<dbReference type="GO" id="GO:0008320">
    <property type="term" value="F:protein transmembrane transporter activity"/>
    <property type="evidence" value="ECO:0007669"/>
    <property type="project" value="UniProtKB-UniRule"/>
</dbReference>
<dbReference type="GO" id="GO:0065002">
    <property type="term" value="P:intracellular protein transmembrane transport"/>
    <property type="evidence" value="ECO:0007669"/>
    <property type="project" value="UniProtKB-UniRule"/>
</dbReference>
<dbReference type="EMBL" id="PHEX01000042">
    <property type="protein sequence ID" value="PKQ27944.1"/>
    <property type="molecule type" value="Genomic_DNA"/>
</dbReference>
<comment type="function">
    <text evidence="9">Essential subunit of the Sec protein translocation channel SecYEG. Clamps together the 2 halves of SecY. May contact the channel plug during translocation.</text>
</comment>
<dbReference type="InterPro" id="IPR001901">
    <property type="entry name" value="Translocase_SecE/Sec61-g"/>
</dbReference>
<dbReference type="PANTHER" id="PTHR33910:SF1">
    <property type="entry name" value="PROTEIN TRANSLOCASE SUBUNIT SECE"/>
    <property type="match status" value="1"/>
</dbReference>
<keyword evidence="5 9" id="KW-0653">Protein transport</keyword>
<accession>A0A2N3G5T5</accession>
<sequence length="80" mass="9086">MAQRKKAAEKKKAEKKSAWKAIAQFLKDVRIEMKKVIWPSRDEVANYTMVVLITVTIVATFILVLDLMLSKLLNLIIGIA</sequence>
<protein>
    <recommendedName>
        <fullName evidence="9">Protein translocase subunit SecE</fullName>
    </recommendedName>
</protein>
<evidence type="ECO:0000313" key="10">
    <source>
        <dbReference type="EMBL" id="PKQ27944.1"/>
    </source>
</evidence>
<evidence type="ECO:0000256" key="1">
    <source>
        <dbReference type="ARBA" id="ARBA00004370"/>
    </source>
</evidence>
<keyword evidence="3 9" id="KW-1003">Cell membrane</keyword>
<dbReference type="HAMAP" id="MF_00422">
    <property type="entry name" value="SecE"/>
    <property type="match status" value="1"/>
</dbReference>
<dbReference type="PRINTS" id="PR01650">
    <property type="entry name" value="SECETRNLCASE"/>
</dbReference>
<evidence type="ECO:0000256" key="9">
    <source>
        <dbReference type="HAMAP-Rule" id="MF_00422"/>
    </source>
</evidence>
<evidence type="ECO:0000256" key="5">
    <source>
        <dbReference type="ARBA" id="ARBA00022927"/>
    </source>
</evidence>
<evidence type="ECO:0000256" key="6">
    <source>
        <dbReference type="ARBA" id="ARBA00022989"/>
    </source>
</evidence>
<proteinExistence type="inferred from homology"/>
<dbReference type="Gene3D" id="1.20.5.1030">
    <property type="entry name" value="Preprotein translocase secy subunit"/>
    <property type="match status" value="1"/>
</dbReference>
<evidence type="ECO:0000256" key="3">
    <source>
        <dbReference type="ARBA" id="ARBA00022475"/>
    </source>
</evidence>
<name>A0A2N3G5T5_9ACTN</name>
<keyword evidence="7 9" id="KW-0811">Translocation</keyword>
<dbReference type="GO" id="GO:0005886">
    <property type="term" value="C:plasma membrane"/>
    <property type="evidence" value="ECO:0007669"/>
    <property type="project" value="UniProtKB-SubCell"/>
</dbReference>
<evidence type="ECO:0000256" key="2">
    <source>
        <dbReference type="ARBA" id="ARBA00022448"/>
    </source>
</evidence>
<reference evidence="10 11" key="1">
    <citation type="journal article" date="2017" name="ISME J.">
        <title>Potential for microbial H2 and metal transformations associated with novel bacteria and archaea in deep terrestrial subsurface sediments.</title>
        <authorList>
            <person name="Hernsdorf A.W."/>
            <person name="Amano Y."/>
            <person name="Miyakawa K."/>
            <person name="Ise K."/>
            <person name="Suzuki Y."/>
            <person name="Anantharaman K."/>
            <person name="Probst A."/>
            <person name="Burstein D."/>
            <person name="Thomas B.C."/>
            <person name="Banfield J.F."/>
        </authorList>
    </citation>
    <scope>NUCLEOTIDE SEQUENCE [LARGE SCALE GENOMIC DNA]</scope>
    <source>
        <strain evidence="10">HGW-Actinobacteria-3</strain>
    </source>
</reference>
<gene>
    <name evidence="9" type="primary">secE</name>
    <name evidence="10" type="ORF">CVT63_05375</name>
</gene>
<dbReference type="GO" id="GO:0006605">
    <property type="term" value="P:protein targeting"/>
    <property type="evidence" value="ECO:0007669"/>
    <property type="project" value="UniProtKB-UniRule"/>
</dbReference>
<dbReference type="PANTHER" id="PTHR33910">
    <property type="entry name" value="PROTEIN TRANSLOCASE SUBUNIT SECE"/>
    <property type="match status" value="1"/>
</dbReference>
<keyword evidence="4 9" id="KW-0812">Transmembrane</keyword>
<organism evidence="10 11">
    <name type="scientific">Candidatus Anoxymicrobium japonicum</name>
    <dbReference type="NCBI Taxonomy" id="2013648"/>
    <lineage>
        <taxon>Bacteria</taxon>
        <taxon>Bacillati</taxon>
        <taxon>Actinomycetota</taxon>
        <taxon>Candidatus Geothermincolia</taxon>
        <taxon>Candidatus Geothermincolales</taxon>
        <taxon>Candidatus Anoxymicrobiaceae</taxon>
        <taxon>Candidatus Anoxymicrobium</taxon>
    </lineage>
</organism>
<dbReference type="GO" id="GO:0009306">
    <property type="term" value="P:protein secretion"/>
    <property type="evidence" value="ECO:0007669"/>
    <property type="project" value="UniProtKB-UniRule"/>
</dbReference>
<keyword evidence="8 9" id="KW-0472">Membrane</keyword>
<comment type="subunit">
    <text evidence="9">Component of the Sec protein translocase complex. Heterotrimer consisting of SecY, SecE and SecG subunits. The heterotrimers can form oligomers, although 1 heterotrimer is thought to be able to translocate proteins. Interacts with the ribosome. Interacts with SecDF, and other proteins may be involved. Interacts with SecA.</text>
</comment>
<dbReference type="Pfam" id="PF00584">
    <property type="entry name" value="SecE"/>
    <property type="match status" value="1"/>
</dbReference>
<feature type="transmembrane region" description="Helical" evidence="9">
    <location>
        <begin position="44"/>
        <end position="65"/>
    </location>
</feature>
<evidence type="ECO:0000256" key="7">
    <source>
        <dbReference type="ARBA" id="ARBA00023010"/>
    </source>
</evidence>
<keyword evidence="2 9" id="KW-0813">Transport</keyword>
<dbReference type="GO" id="GO:0043952">
    <property type="term" value="P:protein transport by the Sec complex"/>
    <property type="evidence" value="ECO:0007669"/>
    <property type="project" value="UniProtKB-UniRule"/>
</dbReference>
<evidence type="ECO:0000256" key="4">
    <source>
        <dbReference type="ARBA" id="ARBA00022692"/>
    </source>
</evidence>
<dbReference type="AlphaFoldDB" id="A0A2N3G5T5"/>
<dbReference type="Proteomes" id="UP000233654">
    <property type="component" value="Unassembled WGS sequence"/>
</dbReference>
<dbReference type="InterPro" id="IPR038379">
    <property type="entry name" value="SecE_sf"/>
</dbReference>
<dbReference type="PROSITE" id="PS01067">
    <property type="entry name" value="SECE_SEC61G"/>
    <property type="match status" value="1"/>
</dbReference>